<protein>
    <recommendedName>
        <fullName evidence="9">Dof zinc finger protein</fullName>
    </recommendedName>
</protein>
<sequence length="470" mass="51468">MDEISILFRLISLTRTIEEAVPNNLPIQLLEVVTVILLRSRQNSQLFSIFADVSLAFELRSVPVSGCMTCVSSWCFGLTPKLFSLSLIRRIHQTLRPTLREKLNKNILIFSFFLFAGFFFFSVFDQLENILAMDTAKWPQEFIVKPMNETCLKQPNPAAAAPVEEKKARPEKDHALNCPRCNSLNTKFCYYNNYSLTQPRYFCKDCKRYWTQGGSLRNIPIGGGLRKNKRPSSSSSSSSNSNSSSSSKKTLSVNNKTPPPPLQQLNLTSVENDHEAKAYSHGFGNAHEAKDLSSAFSQGFGIGHHHQSIPEFLQVVPSSMKSHALVSTSSALELLGISNSSTTSSNSRPAFVTYPNVHDSSVYAAASPGFGMSYPQFQEFMRPPLGFPLDGGDPLRQQEGSSGTDIGRPLLPFESLKLPVSSSSTNSGGGGNGNDHKREKEEGEADNSVGFWNGMLSAGDSAASAGGPWQ</sequence>
<keyword evidence="7 8" id="KW-0539">Nucleus</keyword>
<keyword evidence="11" id="KW-0472">Membrane</keyword>
<accession>A0A8D9FXW2</accession>
<dbReference type="PANTHER" id="PTHR31992">
    <property type="entry name" value="DOF ZINC FINGER PROTEIN DOF1.4-RELATED"/>
    <property type="match status" value="1"/>
</dbReference>
<keyword evidence="2 8" id="KW-0863">Zinc-finger</keyword>
<feature type="compositionally biased region" description="Low complexity" evidence="10">
    <location>
        <begin position="232"/>
        <end position="247"/>
    </location>
</feature>
<dbReference type="Proteomes" id="UP000694005">
    <property type="component" value="Chromosome A09"/>
</dbReference>
<gene>
    <name evidence="13" type="ORF">BRAPAZ1V2_A09P15560.2</name>
</gene>
<evidence type="ECO:0000313" key="14">
    <source>
        <dbReference type="Proteomes" id="UP000694005"/>
    </source>
</evidence>
<evidence type="ECO:0000256" key="10">
    <source>
        <dbReference type="SAM" id="MobiDB-lite"/>
    </source>
</evidence>
<dbReference type="AlphaFoldDB" id="A0A8D9FXW2"/>
<evidence type="ECO:0000313" key="13">
    <source>
        <dbReference type="EMBL" id="CAG7861089.1"/>
    </source>
</evidence>
<keyword evidence="6 9" id="KW-0804">Transcription</keyword>
<evidence type="ECO:0000256" key="5">
    <source>
        <dbReference type="ARBA" id="ARBA00023125"/>
    </source>
</evidence>
<evidence type="ECO:0000256" key="7">
    <source>
        <dbReference type="ARBA" id="ARBA00023242"/>
    </source>
</evidence>
<keyword evidence="3 9" id="KW-0862">Zinc</keyword>
<comment type="function">
    <text evidence="9">Transcription factor that binds specifically to a 5'-AA[AG]G-3' consensus core sequence.</text>
</comment>
<feature type="transmembrane region" description="Helical" evidence="11">
    <location>
        <begin position="106"/>
        <end position="124"/>
    </location>
</feature>
<feature type="region of interest" description="Disordered" evidence="10">
    <location>
        <begin position="220"/>
        <end position="265"/>
    </location>
</feature>
<dbReference type="InterPro" id="IPR045174">
    <property type="entry name" value="Dof"/>
</dbReference>
<keyword evidence="11" id="KW-0812">Transmembrane</keyword>
<dbReference type="GO" id="GO:0008270">
    <property type="term" value="F:zinc ion binding"/>
    <property type="evidence" value="ECO:0007669"/>
    <property type="project" value="UniProtKB-KW"/>
</dbReference>
<reference evidence="13 14" key="1">
    <citation type="submission" date="2021-07" db="EMBL/GenBank/DDBJ databases">
        <authorList>
            <consortium name="Genoscope - CEA"/>
            <person name="William W."/>
        </authorList>
    </citation>
    <scope>NUCLEOTIDE SEQUENCE [LARGE SCALE GENOMIC DNA]</scope>
</reference>
<evidence type="ECO:0000256" key="11">
    <source>
        <dbReference type="SAM" id="Phobius"/>
    </source>
</evidence>
<feature type="compositionally biased region" description="Low complexity" evidence="10">
    <location>
        <begin position="383"/>
        <end position="395"/>
    </location>
</feature>
<keyword evidence="11" id="KW-1133">Transmembrane helix</keyword>
<dbReference type="PANTHER" id="PTHR31992:SF340">
    <property type="entry name" value="DOF ZINC FINGER PROTEIN DOF1.8"/>
    <property type="match status" value="1"/>
</dbReference>
<dbReference type="GO" id="GO:0003677">
    <property type="term" value="F:DNA binding"/>
    <property type="evidence" value="ECO:0007669"/>
    <property type="project" value="UniProtKB-UniRule"/>
</dbReference>
<proteinExistence type="predicted"/>
<dbReference type="InterPro" id="IPR003851">
    <property type="entry name" value="Znf_Dof"/>
</dbReference>
<keyword evidence="4 9" id="KW-0805">Transcription regulation</keyword>
<feature type="compositionally biased region" description="Low complexity" evidence="10">
    <location>
        <begin position="457"/>
        <end position="470"/>
    </location>
</feature>
<evidence type="ECO:0000256" key="1">
    <source>
        <dbReference type="ARBA" id="ARBA00022723"/>
    </source>
</evidence>
<evidence type="ECO:0000256" key="2">
    <source>
        <dbReference type="ARBA" id="ARBA00022771"/>
    </source>
</evidence>
<comment type="subcellular location">
    <subcellularLocation>
        <location evidence="8 9">Nucleus</location>
    </subcellularLocation>
</comment>
<dbReference type="Pfam" id="PF02701">
    <property type="entry name" value="Zn_ribbon_Dof"/>
    <property type="match status" value="1"/>
</dbReference>
<dbReference type="EMBL" id="LS974625">
    <property type="protein sequence ID" value="CAG7861089.1"/>
    <property type="molecule type" value="Genomic_DNA"/>
</dbReference>
<evidence type="ECO:0000256" key="3">
    <source>
        <dbReference type="ARBA" id="ARBA00022833"/>
    </source>
</evidence>
<evidence type="ECO:0000259" key="12">
    <source>
        <dbReference type="PROSITE" id="PS50884"/>
    </source>
</evidence>
<dbReference type="Gramene" id="A09p15560.2_BraZ1">
    <property type="protein sequence ID" value="A09p15560.2_BraZ1.CDS"/>
    <property type="gene ID" value="A09g15560.2_BraZ1"/>
</dbReference>
<evidence type="ECO:0000256" key="6">
    <source>
        <dbReference type="ARBA" id="ARBA00023163"/>
    </source>
</evidence>
<keyword evidence="5 8" id="KW-0238">DNA-binding</keyword>
<organism evidence="13 14">
    <name type="scientific">Brassica campestris</name>
    <name type="common">Field mustard</name>
    <dbReference type="NCBI Taxonomy" id="3711"/>
    <lineage>
        <taxon>Eukaryota</taxon>
        <taxon>Viridiplantae</taxon>
        <taxon>Streptophyta</taxon>
        <taxon>Embryophyta</taxon>
        <taxon>Tracheophyta</taxon>
        <taxon>Spermatophyta</taxon>
        <taxon>Magnoliopsida</taxon>
        <taxon>eudicotyledons</taxon>
        <taxon>Gunneridae</taxon>
        <taxon>Pentapetalae</taxon>
        <taxon>rosids</taxon>
        <taxon>malvids</taxon>
        <taxon>Brassicales</taxon>
        <taxon>Brassicaceae</taxon>
        <taxon>Brassiceae</taxon>
        <taxon>Brassica</taxon>
    </lineage>
</organism>
<feature type="region of interest" description="Disordered" evidence="10">
    <location>
        <begin position="383"/>
        <end position="470"/>
    </location>
</feature>
<name>A0A8D9FXW2_BRACM</name>
<evidence type="ECO:0000256" key="4">
    <source>
        <dbReference type="ARBA" id="ARBA00023015"/>
    </source>
</evidence>
<dbReference type="PROSITE" id="PS01361">
    <property type="entry name" value="ZF_DOF_1"/>
    <property type="match status" value="1"/>
</dbReference>
<feature type="domain" description="Dof-type" evidence="12">
    <location>
        <begin position="176"/>
        <end position="230"/>
    </location>
</feature>
<evidence type="ECO:0000256" key="9">
    <source>
        <dbReference type="RuleBase" id="RU369094"/>
    </source>
</evidence>
<dbReference type="GO" id="GO:0005634">
    <property type="term" value="C:nucleus"/>
    <property type="evidence" value="ECO:0007669"/>
    <property type="project" value="UniProtKB-SubCell"/>
</dbReference>
<evidence type="ECO:0000256" key="8">
    <source>
        <dbReference type="PROSITE-ProRule" id="PRU00071"/>
    </source>
</evidence>
<dbReference type="GO" id="GO:0003700">
    <property type="term" value="F:DNA-binding transcription factor activity"/>
    <property type="evidence" value="ECO:0007669"/>
    <property type="project" value="UniProtKB-UniRule"/>
</dbReference>
<dbReference type="PROSITE" id="PS50884">
    <property type="entry name" value="ZF_DOF_2"/>
    <property type="match status" value="1"/>
</dbReference>
<keyword evidence="1 9" id="KW-0479">Metal-binding</keyword>